<dbReference type="EMBL" id="QAOM01000007">
    <property type="protein sequence ID" value="PTQ84753.1"/>
    <property type="molecule type" value="Genomic_DNA"/>
</dbReference>
<dbReference type="Proteomes" id="UP000244161">
    <property type="component" value="Unassembled WGS sequence"/>
</dbReference>
<gene>
    <name evidence="1" type="ORF">C8U37_107121</name>
</gene>
<organism evidence="1 2">
    <name type="scientific">Trichococcus patagoniensis</name>
    <dbReference type="NCBI Taxonomy" id="382641"/>
    <lineage>
        <taxon>Bacteria</taxon>
        <taxon>Bacillati</taxon>
        <taxon>Bacillota</taxon>
        <taxon>Bacilli</taxon>
        <taxon>Lactobacillales</taxon>
        <taxon>Carnobacteriaceae</taxon>
        <taxon>Trichococcus</taxon>
    </lineage>
</organism>
<dbReference type="OrthoDB" id="9913508at2"/>
<name>A0A2T5ILQ8_9LACT</name>
<keyword evidence="2" id="KW-1185">Reference proteome</keyword>
<evidence type="ECO:0000313" key="2">
    <source>
        <dbReference type="Proteomes" id="UP000244161"/>
    </source>
</evidence>
<evidence type="ECO:0000313" key="1">
    <source>
        <dbReference type="EMBL" id="PTQ84753.1"/>
    </source>
</evidence>
<proteinExistence type="predicted"/>
<reference evidence="1 2" key="1">
    <citation type="submission" date="2018-04" db="EMBL/GenBank/DDBJ databases">
        <title>Genomic Encyclopedia of Archaeal and Bacterial Type Strains, Phase II (KMG-II): from individual species to whole genera.</title>
        <authorList>
            <person name="Goeker M."/>
        </authorList>
    </citation>
    <scope>NUCLEOTIDE SEQUENCE [LARGE SCALE GENOMIC DNA]</scope>
    <source>
        <strain evidence="1 2">DSM 18806</strain>
    </source>
</reference>
<comment type="caution">
    <text evidence="1">The sequence shown here is derived from an EMBL/GenBank/DDBJ whole genome shotgun (WGS) entry which is preliminary data.</text>
</comment>
<dbReference type="AlphaFoldDB" id="A0A2T5ILQ8"/>
<accession>A0A2T5ILQ8</accession>
<sequence length="86" mass="10647">MKIDLNHNIGLLRWILTREQIAYEFIGFGNICIWWEIEKVSDPVLLFDYRCNILKYCNRYTELKQADQDRLKKVFEEYHYKKPTWE</sequence>
<protein>
    <submittedName>
        <fullName evidence="1">Uncharacterized protein</fullName>
    </submittedName>
</protein>
<dbReference type="RefSeq" id="WP_108032415.1">
    <property type="nucleotide sequence ID" value="NZ_QAOM01000007.1"/>
</dbReference>